<comment type="caution">
    <text evidence="1">The sequence shown here is derived from an EMBL/GenBank/DDBJ whole genome shotgun (WGS) entry which is preliminary data.</text>
</comment>
<evidence type="ECO:0000313" key="1">
    <source>
        <dbReference type="EMBL" id="PMF21627.1"/>
    </source>
</evidence>
<name>A0A2N7CES7_VIBSP</name>
<proteinExistence type="predicted"/>
<accession>A0A2N7CES7</accession>
<sequence length="100" mass="11698">MTKNKGSSIPNKCNLVSLQDLARWNQDKRIGRRTKHNEENIVNQQYRVPLSRLEQALVDYASGQFRFKKEVAKKYKMSAQTLVHHANLRGIRFIKKDAED</sequence>
<gene>
    <name evidence="1" type="ORF">BCV19_08270</name>
</gene>
<evidence type="ECO:0000313" key="2">
    <source>
        <dbReference type="Proteomes" id="UP000235405"/>
    </source>
</evidence>
<dbReference type="Proteomes" id="UP000235405">
    <property type="component" value="Unassembled WGS sequence"/>
</dbReference>
<dbReference type="RefSeq" id="WP_102300498.1">
    <property type="nucleotide sequence ID" value="NZ_MCSW01000169.1"/>
</dbReference>
<protein>
    <submittedName>
        <fullName evidence="1">Uncharacterized protein</fullName>
    </submittedName>
</protein>
<organism evidence="1 2">
    <name type="scientific">Vibrio splendidus</name>
    <dbReference type="NCBI Taxonomy" id="29497"/>
    <lineage>
        <taxon>Bacteria</taxon>
        <taxon>Pseudomonadati</taxon>
        <taxon>Pseudomonadota</taxon>
        <taxon>Gammaproteobacteria</taxon>
        <taxon>Vibrionales</taxon>
        <taxon>Vibrionaceae</taxon>
        <taxon>Vibrio</taxon>
    </lineage>
</organism>
<reference evidence="2" key="1">
    <citation type="submission" date="2016-07" db="EMBL/GenBank/DDBJ databases">
        <title>Nontailed viruses are major unrecognized killers of bacteria in the ocean.</title>
        <authorList>
            <person name="Kauffman K."/>
            <person name="Hussain F."/>
            <person name="Yang J."/>
            <person name="Arevalo P."/>
            <person name="Brown J."/>
            <person name="Cutler M."/>
            <person name="Kelly L."/>
            <person name="Polz M.F."/>
        </authorList>
    </citation>
    <scope>NUCLEOTIDE SEQUENCE [LARGE SCALE GENOMIC DNA]</scope>
    <source>
        <strain evidence="2">10N.286.54.F3</strain>
    </source>
</reference>
<dbReference type="EMBL" id="MCSW01000169">
    <property type="protein sequence ID" value="PMF21627.1"/>
    <property type="molecule type" value="Genomic_DNA"/>
</dbReference>
<dbReference type="AlphaFoldDB" id="A0A2N7CES7"/>